<comment type="caution">
    <text evidence="2">The sequence shown here is derived from an EMBL/GenBank/DDBJ whole genome shotgun (WGS) entry which is preliminary data.</text>
</comment>
<keyword evidence="3" id="KW-1185">Reference proteome</keyword>
<evidence type="ECO:0000313" key="2">
    <source>
        <dbReference type="EMBL" id="KAF8436290.1"/>
    </source>
</evidence>
<feature type="compositionally biased region" description="Polar residues" evidence="1">
    <location>
        <begin position="147"/>
        <end position="159"/>
    </location>
</feature>
<protein>
    <submittedName>
        <fullName evidence="2">Uncharacterized protein</fullName>
    </submittedName>
</protein>
<evidence type="ECO:0000256" key="1">
    <source>
        <dbReference type="SAM" id="MobiDB-lite"/>
    </source>
</evidence>
<feature type="region of interest" description="Disordered" evidence="1">
    <location>
        <begin position="79"/>
        <end position="106"/>
    </location>
</feature>
<organism evidence="2 3">
    <name type="scientific">Boletus edulis BED1</name>
    <dbReference type="NCBI Taxonomy" id="1328754"/>
    <lineage>
        <taxon>Eukaryota</taxon>
        <taxon>Fungi</taxon>
        <taxon>Dikarya</taxon>
        <taxon>Basidiomycota</taxon>
        <taxon>Agaricomycotina</taxon>
        <taxon>Agaricomycetes</taxon>
        <taxon>Agaricomycetidae</taxon>
        <taxon>Boletales</taxon>
        <taxon>Boletineae</taxon>
        <taxon>Boletaceae</taxon>
        <taxon>Boletoideae</taxon>
        <taxon>Boletus</taxon>
    </lineage>
</organism>
<feature type="compositionally biased region" description="Basic and acidic residues" evidence="1">
    <location>
        <begin position="160"/>
        <end position="169"/>
    </location>
</feature>
<dbReference type="EMBL" id="WHUW01000022">
    <property type="protein sequence ID" value="KAF8436290.1"/>
    <property type="molecule type" value="Genomic_DNA"/>
</dbReference>
<feature type="region of interest" description="Disordered" evidence="1">
    <location>
        <begin position="147"/>
        <end position="169"/>
    </location>
</feature>
<dbReference type="Proteomes" id="UP001194468">
    <property type="component" value="Unassembled WGS sequence"/>
</dbReference>
<reference evidence="2" key="1">
    <citation type="submission" date="2019-10" db="EMBL/GenBank/DDBJ databases">
        <authorList>
            <consortium name="DOE Joint Genome Institute"/>
            <person name="Kuo A."/>
            <person name="Miyauchi S."/>
            <person name="Kiss E."/>
            <person name="Drula E."/>
            <person name="Kohler A."/>
            <person name="Sanchez-Garcia M."/>
            <person name="Andreopoulos B."/>
            <person name="Barry K.W."/>
            <person name="Bonito G."/>
            <person name="Buee M."/>
            <person name="Carver A."/>
            <person name="Chen C."/>
            <person name="Cichocki N."/>
            <person name="Clum A."/>
            <person name="Culley D."/>
            <person name="Crous P.W."/>
            <person name="Fauchery L."/>
            <person name="Girlanda M."/>
            <person name="Hayes R."/>
            <person name="Keri Z."/>
            <person name="LaButti K."/>
            <person name="Lipzen A."/>
            <person name="Lombard V."/>
            <person name="Magnuson J."/>
            <person name="Maillard F."/>
            <person name="Morin E."/>
            <person name="Murat C."/>
            <person name="Nolan M."/>
            <person name="Ohm R."/>
            <person name="Pangilinan J."/>
            <person name="Pereira M."/>
            <person name="Perotto S."/>
            <person name="Peter M."/>
            <person name="Riley R."/>
            <person name="Sitrit Y."/>
            <person name="Stielow B."/>
            <person name="Szollosi G."/>
            <person name="Zifcakova L."/>
            <person name="Stursova M."/>
            <person name="Spatafora J.W."/>
            <person name="Tedersoo L."/>
            <person name="Vaario L.-M."/>
            <person name="Yamada A."/>
            <person name="Yan M."/>
            <person name="Wang P."/>
            <person name="Xu J."/>
            <person name="Bruns T."/>
            <person name="Baldrian P."/>
            <person name="Vilgalys R."/>
            <person name="Henrissat B."/>
            <person name="Grigoriev I.V."/>
            <person name="Hibbett D."/>
            <person name="Nagy L.G."/>
            <person name="Martin F.M."/>
        </authorList>
    </citation>
    <scope>NUCLEOTIDE SEQUENCE</scope>
    <source>
        <strain evidence="2">BED1</strain>
    </source>
</reference>
<accession>A0AAD4BP56</accession>
<sequence>MRGFGEWEMPVHKLVSPGLVSRFSLSHLMSATVLMVSTGDRPKRPFIVYGYRSSHHICSNAHISVSVDHLRVRNTRVVQADHAQSSSLPPMSNGDDVERARSRREHVPLEGDTDTIVVRVRVRTYPPTLIYLSLLIIFASGTRVSHAQSSSLPPMSNRSNDVERARSRREPRCHIEGNIDTMTAKRNVSLTVTVTGVSTSACDMTSGVRVSGGSTNVLISARRGRWRGPIVAYLGRQHEEDVRPPNFTSLNTRTSG</sequence>
<name>A0AAD4BP56_BOLED</name>
<gene>
    <name evidence="2" type="ORF">L210DRAFT_2477099</name>
</gene>
<reference evidence="2" key="2">
    <citation type="journal article" date="2020" name="Nat. Commun.">
        <title>Large-scale genome sequencing of mycorrhizal fungi provides insights into the early evolution of symbiotic traits.</title>
        <authorList>
            <person name="Miyauchi S."/>
            <person name="Kiss E."/>
            <person name="Kuo A."/>
            <person name="Drula E."/>
            <person name="Kohler A."/>
            <person name="Sanchez-Garcia M."/>
            <person name="Morin E."/>
            <person name="Andreopoulos B."/>
            <person name="Barry K.W."/>
            <person name="Bonito G."/>
            <person name="Buee M."/>
            <person name="Carver A."/>
            <person name="Chen C."/>
            <person name="Cichocki N."/>
            <person name="Clum A."/>
            <person name="Culley D."/>
            <person name="Crous P.W."/>
            <person name="Fauchery L."/>
            <person name="Girlanda M."/>
            <person name="Hayes R.D."/>
            <person name="Keri Z."/>
            <person name="LaButti K."/>
            <person name="Lipzen A."/>
            <person name="Lombard V."/>
            <person name="Magnuson J."/>
            <person name="Maillard F."/>
            <person name="Murat C."/>
            <person name="Nolan M."/>
            <person name="Ohm R.A."/>
            <person name="Pangilinan J."/>
            <person name="Pereira M.F."/>
            <person name="Perotto S."/>
            <person name="Peter M."/>
            <person name="Pfister S."/>
            <person name="Riley R."/>
            <person name="Sitrit Y."/>
            <person name="Stielow J.B."/>
            <person name="Szollosi G."/>
            <person name="Zifcakova L."/>
            <person name="Stursova M."/>
            <person name="Spatafora J.W."/>
            <person name="Tedersoo L."/>
            <person name="Vaario L.M."/>
            <person name="Yamada A."/>
            <person name="Yan M."/>
            <person name="Wang P."/>
            <person name="Xu J."/>
            <person name="Bruns T."/>
            <person name="Baldrian P."/>
            <person name="Vilgalys R."/>
            <person name="Dunand C."/>
            <person name="Henrissat B."/>
            <person name="Grigoriev I.V."/>
            <person name="Hibbett D."/>
            <person name="Nagy L.G."/>
            <person name="Martin F.M."/>
        </authorList>
    </citation>
    <scope>NUCLEOTIDE SEQUENCE</scope>
    <source>
        <strain evidence="2">BED1</strain>
    </source>
</reference>
<dbReference type="AlphaFoldDB" id="A0AAD4BP56"/>
<feature type="compositionally biased region" description="Basic and acidic residues" evidence="1">
    <location>
        <begin position="96"/>
        <end position="106"/>
    </location>
</feature>
<proteinExistence type="predicted"/>
<evidence type="ECO:0000313" key="3">
    <source>
        <dbReference type="Proteomes" id="UP001194468"/>
    </source>
</evidence>